<dbReference type="AlphaFoldDB" id="A0A9X1B604"/>
<feature type="compositionally biased region" description="Basic residues" evidence="5">
    <location>
        <begin position="11"/>
        <end position="22"/>
    </location>
</feature>
<dbReference type="PANTHER" id="PTHR33507:SF3">
    <property type="entry name" value="INNER MEMBRANE PROTEIN YBBJ"/>
    <property type="match status" value="1"/>
</dbReference>
<reference evidence="8 9" key="1">
    <citation type="journal article" date="2020" name="Microorganisms">
        <title>Osmotic Adaptation and Compatible Solute Biosynthesis of Phototrophic Bacteria as Revealed from Genome Analyses.</title>
        <authorList>
            <person name="Imhoff J.F."/>
            <person name="Rahn T."/>
            <person name="Kunzel S."/>
            <person name="Keller A."/>
            <person name="Neulinger S.C."/>
        </authorList>
    </citation>
    <scope>NUCLEOTIDE SEQUENCE [LARGE SCALE GENOMIC DNA]</scope>
    <source>
        <strain evidence="8 9">DSM 25653</strain>
    </source>
</reference>
<evidence type="ECO:0000256" key="1">
    <source>
        <dbReference type="ARBA" id="ARBA00004141"/>
    </source>
</evidence>
<evidence type="ECO:0000256" key="2">
    <source>
        <dbReference type="ARBA" id="ARBA00022692"/>
    </source>
</evidence>
<evidence type="ECO:0000313" key="9">
    <source>
        <dbReference type="Proteomes" id="UP001138768"/>
    </source>
</evidence>
<dbReference type="PANTHER" id="PTHR33507">
    <property type="entry name" value="INNER MEMBRANE PROTEIN YBBJ"/>
    <property type="match status" value="1"/>
</dbReference>
<sequence>MPRHSTDRGHRDHRHRGRRGRVAQRPTRNAAKQGLTSFMEALFATSGYWGLAGALFIALELLLPGLYSIWIGVGALVVSLVLMMFPALSTTAQLQVFASAMMSTLGLGFLIQRRGGRRVQTRPINQELQGLIDQTLLVASAFDAGRVRVADTTYAAFCEQPLGCGEQVIVRGIEGGRLRVAPKGDDKSSRGVERH</sequence>
<dbReference type="InterPro" id="IPR002810">
    <property type="entry name" value="NfeD-like_C"/>
</dbReference>
<dbReference type="InterPro" id="IPR012340">
    <property type="entry name" value="NA-bd_OB-fold"/>
</dbReference>
<evidence type="ECO:0000259" key="7">
    <source>
        <dbReference type="Pfam" id="PF01957"/>
    </source>
</evidence>
<comment type="caution">
    <text evidence="8">The sequence shown here is derived from an EMBL/GenBank/DDBJ whole genome shotgun (WGS) entry which is preliminary data.</text>
</comment>
<gene>
    <name evidence="8" type="ORF">CKO42_21670</name>
</gene>
<dbReference type="GO" id="GO:0005886">
    <property type="term" value="C:plasma membrane"/>
    <property type="evidence" value="ECO:0007669"/>
    <property type="project" value="TreeGrafter"/>
</dbReference>
<keyword evidence="4 6" id="KW-0472">Membrane</keyword>
<feature type="region of interest" description="Disordered" evidence="5">
    <location>
        <begin position="1"/>
        <end position="29"/>
    </location>
</feature>
<dbReference type="InterPro" id="IPR052165">
    <property type="entry name" value="Membrane_assoc_protease"/>
</dbReference>
<dbReference type="Proteomes" id="UP001138768">
    <property type="component" value="Unassembled WGS sequence"/>
</dbReference>
<evidence type="ECO:0000256" key="6">
    <source>
        <dbReference type="SAM" id="Phobius"/>
    </source>
</evidence>
<feature type="compositionally biased region" description="Basic and acidic residues" evidence="5">
    <location>
        <begin position="1"/>
        <end position="10"/>
    </location>
</feature>
<evidence type="ECO:0000256" key="5">
    <source>
        <dbReference type="SAM" id="MobiDB-lite"/>
    </source>
</evidence>
<keyword evidence="2 6" id="KW-0812">Transmembrane</keyword>
<proteinExistence type="predicted"/>
<feature type="transmembrane region" description="Helical" evidence="6">
    <location>
        <begin position="94"/>
        <end position="112"/>
    </location>
</feature>
<dbReference type="EMBL" id="NRRY01000054">
    <property type="protein sequence ID" value="MBK1620983.1"/>
    <property type="molecule type" value="Genomic_DNA"/>
</dbReference>
<evidence type="ECO:0000256" key="3">
    <source>
        <dbReference type="ARBA" id="ARBA00022989"/>
    </source>
</evidence>
<feature type="transmembrane region" description="Helical" evidence="6">
    <location>
        <begin position="41"/>
        <end position="62"/>
    </location>
</feature>
<organism evidence="8 9">
    <name type="scientific">Lamprobacter modestohalophilus</name>
    <dbReference type="NCBI Taxonomy" id="1064514"/>
    <lineage>
        <taxon>Bacteria</taxon>
        <taxon>Pseudomonadati</taxon>
        <taxon>Pseudomonadota</taxon>
        <taxon>Gammaproteobacteria</taxon>
        <taxon>Chromatiales</taxon>
        <taxon>Chromatiaceae</taxon>
        <taxon>Lamprobacter</taxon>
    </lineage>
</organism>
<evidence type="ECO:0000313" key="8">
    <source>
        <dbReference type="EMBL" id="MBK1620983.1"/>
    </source>
</evidence>
<accession>A0A9X1B604</accession>
<evidence type="ECO:0000256" key="4">
    <source>
        <dbReference type="ARBA" id="ARBA00023136"/>
    </source>
</evidence>
<keyword evidence="9" id="KW-1185">Reference proteome</keyword>
<comment type="subcellular location">
    <subcellularLocation>
        <location evidence="1">Membrane</location>
        <topology evidence="1">Multi-pass membrane protein</topology>
    </subcellularLocation>
</comment>
<dbReference type="Pfam" id="PF01957">
    <property type="entry name" value="NfeD"/>
    <property type="match status" value="1"/>
</dbReference>
<name>A0A9X1B604_9GAMM</name>
<dbReference type="Gene3D" id="2.40.50.140">
    <property type="entry name" value="Nucleic acid-binding proteins"/>
    <property type="match status" value="1"/>
</dbReference>
<feature type="domain" description="NfeD-like C-terminal" evidence="7">
    <location>
        <begin position="129"/>
        <end position="182"/>
    </location>
</feature>
<protein>
    <recommendedName>
        <fullName evidence="7">NfeD-like C-terminal domain-containing protein</fullName>
    </recommendedName>
</protein>
<feature type="transmembrane region" description="Helical" evidence="6">
    <location>
        <begin position="69"/>
        <end position="88"/>
    </location>
</feature>
<keyword evidence="3 6" id="KW-1133">Transmembrane helix</keyword>